<dbReference type="Proteomes" id="UP000638732">
    <property type="component" value="Unassembled WGS sequence"/>
</dbReference>
<keyword evidence="3" id="KW-1185">Reference proteome</keyword>
<feature type="transmembrane region" description="Helical" evidence="1">
    <location>
        <begin position="39"/>
        <end position="57"/>
    </location>
</feature>
<proteinExistence type="predicted"/>
<name>A0A965ZEM8_9SPHI</name>
<organism evidence="2 3">
    <name type="scientific">Mucilaginibacter agri</name>
    <dbReference type="NCBI Taxonomy" id="2695265"/>
    <lineage>
        <taxon>Bacteria</taxon>
        <taxon>Pseudomonadati</taxon>
        <taxon>Bacteroidota</taxon>
        <taxon>Sphingobacteriia</taxon>
        <taxon>Sphingobacteriales</taxon>
        <taxon>Sphingobacteriaceae</taxon>
        <taxon>Mucilaginibacter</taxon>
    </lineage>
</organism>
<protein>
    <submittedName>
        <fullName evidence="2">Uncharacterized protein</fullName>
    </submittedName>
</protein>
<evidence type="ECO:0000313" key="3">
    <source>
        <dbReference type="Proteomes" id="UP000638732"/>
    </source>
</evidence>
<comment type="caution">
    <text evidence="2">The sequence shown here is derived from an EMBL/GenBank/DDBJ whole genome shotgun (WGS) entry which is preliminary data.</text>
</comment>
<sequence length="130" mass="15584">MIKYNFIGLRIAKAYQILTLLFSILFLGITFLLGSSISVDLFFLLVAFLINAFYYLFIDIKYNSQEFVIEKFLWRRSLPSDQFIKVEKLFFNFYVIGFAKNKYFFREDIKSIFKDGEYKTNEILNRLGRE</sequence>
<dbReference type="RefSeq" id="WP_166584835.1">
    <property type="nucleotide sequence ID" value="NZ_WWEO01000039.1"/>
</dbReference>
<keyword evidence="1" id="KW-0472">Membrane</keyword>
<evidence type="ECO:0000313" key="2">
    <source>
        <dbReference type="EMBL" id="NCD68818.1"/>
    </source>
</evidence>
<gene>
    <name evidence="2" type="ORF">GSY63_05570</name>
</gene>
<evidence type="ECO:0000256" key="1">
    <source>
        <dbReference type="SAM" id="Phobius"/>
    </source>
</evidence>
<reference evidence="2" key="2">
    <citation type="submission" date="2020-10" db="EMBL/GenBank/DDBJ databases">
        <title>Mucilaginibacter sp. nov., isolated from soil.</title>
        <authorList>
            <person name="Jeon C.O."/>
        </authorList>
    </citation>
    <scope>NUCLEOTIDE SEQUENCE</scope>
    <source>
        <strain evidence="2">R11</strain>
    </source>
</reference>
<keyword evidence="1" id="KW-1133">Transmembrane helix</keyword>
<keyword evidence="1" id="KW-0812">Transmembrane</keyword>
<accession>A0A965ZEM8</accession>
<dbReference type="AlphaFoldDB" id="A0A965ZEM8"/>
<reference evidence="2" key="1">
    <citation type="submission" date="2020-01" db="EMBL/GenBank/DDBJ databases">
        <authorList>
            <person name="Seo Y.L."/>
        </authorList>
    </citation>
    <scope>NUCLEOTIDE SEQUENCE</scope>
    <source>
        <strain evidence="2">R11</strain>
    </source>
</reference>
<feature type="transmembrane region" description="Helical" evidence="1">
    <location>
        <begin position="12"/>
        <end position="33"/>
    </location>
</feature>
<dbReference type="EMBL" id="WWEO01000039">
    <property type="protein sequence ID" value="NCD68818.1"/>
    <property type="molecule type" value="Genomic_DNA"/>
</dbReference>